<proteinExistence type="predicted"/>
<evidence type="ECO:0000313" key="2">
    <source>
        <dbReference type="Proteomes" id="UP000243255"/>
    </source>
</evidence>
<dbReference type="STRING" id="1121321.SAMN04488530_101156"/>
<dbReference type="AlphaFoldDB" id="A0A1M5JIH6"/>
<evidence type="ECO:0000313" key="1">
    <source>
        <dbReference type="EMBL" id="SHG40205.1"/>
    </source>
</evidence>
<dbReference type="RefSeq" id="WP_242948790.1">
    <property type="nucleotide sequence ID" value="NZ_BAABCH010000027.1"/>
</dbReference>
<dbReference type="EMBL" id="FQWX01000001">
    <property type="protein sequence ID" value="SHG40205.1"/>
    <property type="molecule type" value="Genomic_DNA"/>
</dbReference>
<gene>
    <name evidence="1" type="ORF">SAMN04488530_101156</name>
</gene>
<name>A0A1M5JIH6_9FIRM</name>
<reference evidence="2" key="1">
    <citation type="submission" date="2016-11" db="EMBL/GenBank/DDBJ databases">
        <authorList>
            <person name="Varghese N."/>
            <person name="Submissions S."/>
        </authorList>
    </citation>
    <scope>NUCLEOTIDE SEQUENCE [LARGE SCALE GENOMIC DNA]</scope>
    <source>
        <strain evidence="2">DSM 2635</strain>
    </source>
</reference>
<dbReference type="Proteomes" id="UP000243255">
    <property type="component" value="Unassembled WGS sequence"/>
</dbReference>
<protein>
    <submittedName>
        <fullName evidence="1">Uncharacterized protein</fullName>
    </submittedName>
</protein>
<keyword evidence="2" id="KW-1185">Reference proteome</keyword>
<organism evidence="1 2">
    <name type="scientific">Asaccharospora irregularis DSM 2635</name>
    <dbReference type="NCBI Taxonomy" id="1121321"/>
    <lineage>
        <taxon>Bacteria</taxon>
        <taxon>Bacillati</taxon>
        <taxon>Bacillota</taxon>
        <taxon>Clostridia</taxon>
        <taxon>Peptostreptococcales</taxon>
        <taxon>Peptostreptococcaceae</taxon>
        <taxon>Asaccharospora</taxon>
    </lineage>
</organism>
<accession>A0A1M5JIH6</accession>
<sequence length="352" mass="40675">MGFCGEIVRHRTFGRGKIVKFEDNRITVLFDNYDEEKTFQYPSSFGKFLEIENRAFIDQIEVDKEDEVKKENELKKAEKQRIEDIVEAKKNSRTRKSSTPRKTDGLSNIAFKCNYCDGGAGEDRVGFTSPCTKETIEYNIYKAKHVWCGGEDSPCYRYLNGDLTREELVNAYEDDGFVCYESKVLNEWRAYAGIVQTGKRKGSPMTLRNARGNSLALLTTRLPHAKDKDRFIFAVFLIDEDYRGDRDSEGCVGANPKYRIKLSPLEAKKLKFWNYYFNPNRPEKIVFGSGLHRYLSNTQSAQILRDICELKKGTNEEDLAREFFEHYCDIKKIDIENLPQPEGGLKRAKDTV</sequence>